<dbReference type="NCBIfam" id="TIGR00765">
    <property type="entry name" value="yihY_not_rbn"/>
    <property type="match status" value="1"/>
</dbReference>
<dbReference type="PATRIC" id="fig|1227360.4.peg.30"/>
<gene>
    <name evidence="7" type="ORF">C176_00150</name>
</gene>
<dbReference type="EMBL" id="ASQA01000001">
    <property type="protein sequence ID" value="ETT88759.1"/>
    <property type="molecule type" value="Genomic_DNA"/>
</dbReference>
<evidence type="ECO:0000256" key="1">
    <source>
        <dbReference type="ARBA" id="ARBA00004651"/>
    </source>
</evidence>
<feature type="transmembrane region" description="Helical" evidence="6">
    <location>
        <begin position="187"/>
        <end position="205"/>
    </location>
</feature>
<feature type="transmembrane region" description="Helical" evidence="6">
    <location>
        <begin position="61"/>
        <end position="83"/>
    </location>
</feature>
<dbReference type="Proteomes" id="UP000019062">
    <property type="component" value="Unassembled WGS sequence"/>
</dbReference>
<organism evidence="7 8">
    <name type="scientific">Viridibacillus arenosi FSL R5-213</name>
    <dbReference type="NCBI Taxonomy" id="1227360"/>
    <lineage>
        <taxon>Bacteria</taxon>
        <taxon>Bacillati</taxon>
        <taxon>Bacillota</taxon>
        <taxon>Bacilli</taxon>
        <taxon>Bacillales</taxon>
        <taxon>Caryophanaceae</taxon>
        <taxon>Viridibacillus</taxon>
    </lineage>
</organism>
<evidence type="ECO:0000256" key="3">
    <source>
        <dbReference type="ARBA" id="ARBA00022692"/>
    </source>
</evidence>
<feature type="transmembrane region" description="Helical" evidence="6">
    <location>
        <begin position="240"/>
        <end position="260"/>
    </location>
</feature>
<comment type="caution">
    <text evidence="7">The sequence shown here is derived from an EMBL/GenBank/DDBJ whole genome shotgun (WGS) entry which is preliminary data.</text>
</comment>
<accession>W4F923</accession>
<dbReference type="PANTHER" id="PTHR30213:SF0">
    <property type="entry name" value="UPF0761 MEMBRANE PROTEIN YIHY"/>
    <property type="match status" value="1"/>
</dbReference>
<proteinExistence type="predicted"/>
<comment type="subcellular location">
    <subcellularLocation>
        <location evidence="1">Cell membrane</location>
        <topology evidence="1">Multi-pass membrane protein</topology>
    </subcellularLocation>
</comment>
<keyword evidence="8" id="KW-1185">Reference proteome</keyword>
<dbReference type="PANTHER" id="PTHR30213">
    <property type="entry name" value="INNER MEMBRANE PROTEIN YHJD"/>
    <property type="match status" value="1"/>
</dbReference>
<dbReference type="InterPro" id="IPR017039">
    <property type="entry name" value="Virul_fac_BrkB"/>
</dbReference>
<dbReference type="GO" id="GO:0005886">
    <property type="term" value="C:plasma membrane"/>
    <property type="evidence" value="ECO:0007669"/>
    <property type="project" value="UniProtKB-SubCell"/>
</dbReference>
<dbReference type="AlphaFoldDB" id="W4F923"/>
<protein>
    <submittedName>
        <fullName evidence="7">Transport protein</fullName>
    </submittedName>
</protein>
<reference evidence="7 8" key="1">
    <citation type="journal article" date="2014" name="BMC Genomics">
        <title>Genomic comparison of sporeforming bacilli isolated from milk.</title>
        <authorList>
            <person name="Moreno Switt A.I."/>
            <person name="Andrus A.D."/>
            <person name="Ranieri M.L."/>
            <person name="Orsi R.H."/>
            <person name="Ivy R."/>
            <person name="den Bakker H.C."/>
            <person name="Martin N.H."/>
            <person name="Wiedmann M."/>
            <person name="Boor K.J."/>
        </authorList>
    </citation>
    <scope>NUCLEOTIDE SEQUENCE [LARGE SCALE GENOMIC DNA]</scope>
    <source>
        <strain evidence="7 8">FSL R5-213</strain>
    </source>
</reference>
<evidence type="ECO:0000313" key="8">
    <source>
        <dbReference type="Proteomes" id="UP000019062"/>
    </source>
</evidence>
<keyword evidence="2" id="KW-1003">Cell membrane</keyword>
<keyword evidence="5 6" id="KW-0472">Membrane</keyword>
<evidence type="ECO:0000256" key="6">
    <source>
        <dbReference type="SAM" id="Phobius"/>
    </source>
</evidence>
<feature type="transmembrane region" description="Helical" evidence="6">
    <location>
        <begin position="272"/>
        <end position="293"/>
    </location>
</feature>
<dbReference type="eggNOG" id="COG1295">
    <property type="taxonomic scope" value="Bacteria"/>
</dbReference>
<feature type="transmembrane region" description="Helical" evidence="6">
    <location>
        <begin position="157"/>
        <end position="180"/>
    </location>
</feature>
<keyword evidence="4 6" id="KW-1133">Transmembrane helix</keyword>
<sequence>MSRNNRDDLKSSTVFDKMKMMQIEKKGKDGRVNDITTSKGFMMEFIQRIKDGDISGFSAQLAYFFLLSFFPLLIFLVTLLPFLNIDPDQIYLFLNAILPDQVYSLINGTISEVLENRNGGLLSIGIIGTIWSASKGVDALIKSINRSYDKNETRPFIIARFVSVIFTFLLVGLIIVALLLSVFGRQIGVILFSYFGLAVDFLKIWNSIRSIIPPLLIFTVLTTMYWIVPNIKLYLRSVLLGSAVATVAWIVLSYGFSYYISNFANYSATYGSIGGIIILMLWLYFTGMILMASGQINAIMQNRLEILEVRKKE</sequence>
<feature type="transmembrane region" description="Helical" evidence="6">
    <location>
        <begin position="211"/>
        <end position="228"/>
    </location>
</feature>
<evidence type="ECO:0000313" key="7">
    <source>
        <dbReference type="EMBL" id="ETT88759.1"/>
    </source>
</evidence>
<evidence type="ECO:0000256" key="5">
    <source>
        <dbReference type="ARBA" id="ARBA00023136"/>
    </source>
</evidence>
<name>W4F923_9BACL</name>
<dbReference type="RefSeq" id="WP_051448533.1">
    <property type="nucleotide sequence ID" value="NZ_ASQA01000001.1"/>
</dbReference>
<evidence type="ECO:0000256" key="2">
    <source>
        <dbReference type="ARBA" id="ARBA00022475"/>
    </source>
</evidence>
<evidence type="ECO:0000256" key="4">
    <source>
        <dbReference type="ARBA" id="ARBA00022989"/>
    </source>
</evidence>
<dbReference type="PIRSF" id="PIRSF035875">
    <property type="entry name" value="RNase_BN"/>
    <property type="match status" value="1"/>
</dbReference>
<dbReference type="Pfam" id="PF03631">
    <property type="entry name" value="Virul_fac_BrkB"/>
    <property type="match status" value="1"/>
</dbReference>
<keyword evidence="3 6" id="KW-0812">Transmembrane</keyword>